<keyword evidence="1" id="KW-0732">Signal</keyword>
<dbReference type="EMBL" id="VLLC01000018">
    <property type="protein sequence ID" value="TWI70333.1"/>
    <property type="molecule type" value="Genomic_DNA"/>
</dbReference>
<gene>
    <name evidence="3" type="ORF">LZ24_02343</name>
</gene>
<evidence type="ECO:0000313" key="4">
    <source>
        <dbReference type="Proteomes" id="UP000318307"/>
    </source>
</evidence>
<dbReference type="RefSeq" id="WP_144685454.1">
    <property type="nucleotide sequence ID" value="NZ_VLLC01000018.1"/>
</dbReference>
<dbReference type="InterPro" id="IPR000073">
    <property type="entry name" value="AB_hydrolase_1"/>
</dbReference>
<dbReference type="Pfam" id="PF00561">
    <property type="entry name" value="Abhydrolase_1"/>
    <property type="match status" value="1"/>
</dbReference>
<feature type="chain" id="PRO_5022139871" evidence="1">
    <location>
        <begin position="24"/>
        <end position="292"/>
    </location>
</feature>
<comment type="caution">
    <text evidence="3">The sequence shown here is derived from an EMBL/GenBank/DDBJ whole genome shotgun (WGS) entry which is preliminary data.</text>
</comment>
<protein>
    <submittedName>
        <fullName evidence="3">Triacylglycerol lipase</fullName>
    </submittedName>
</protein>
<keyword evidence="4" id="KW-1185">Reference proteome</keyword>
<reference evidence="3 4" key="1">
    <citation type="submission" date="2019-07" db="EMBL/GenBank/DDBJ databases">
        <title>Genome sequencing of 100 strains of the haloalkaliphilic chemolithoautotrophic sulfur-oxidizing bacterium Thioalkalivibrio.</title>
        <authorList>
            <person name="Muyzer G."/>
        </authorList>
    </citation>
    <scope>NUCLEOTIDE SEQUENCE [LARGE SCALE GENOMIC DNA]</scope>
    <source>
        <strain evidence="3 4">ASO4-4</strain>
    </source>
</reference>
<dbReference type="InterPro" id="IPR029058">
    <property type="entry name" value="AB_hydrolase_fold"/>
</dbReference>
<dbReference type="SUPFAM" id="SSF53474">
    <property type="entry name" value="alpha/beta-Hydrolases"/>
    <property type="match status" value="1"/>
</dbReference>
<dbReference type="Gene3D" id="3.40.50.1820">
    <property type="entry name" value="alpha/beta hydrolase"/>
    <property type="match status" value="1"/>
</dbReference>
<name>A0A562RN61_9BACT</name>
<accession>A0A562RN61</accession>
<organism evidence="3 4">
    <name type="scientific">Desulfobotulus alkaliphilus</name>
    <dbReference type="NCBI Taxonomy" id="622671"/>
    <lineage>
        <taxon>Bacteria</taxon>
        <taxon>Pseudomonadati</taxon>
        <taxon>Thermodesulfobacteriota</taxon>
        <taxon>Desulfobacteria</taxon>
        <taxon>Desulfobacterales</taxon>
        <taxon>Desulfobacteraceae</taxon>
        <taxon>Desulfobotulus</taxon>
    </lineage>
</organism>
<proteinExistence type="predicted"/>
<evidence type="ECO:0000313" key="3">
    <source>
        <dbReference type="EMBL" id="TWI70333.1"/>
    </source>
</evidence>
<sequence>MHRKSLFLTAAFLLYAFIPAAHAKYDTRYPLVLAHGMGASAQIVGIMDYWGAIPSALERAGVEVYVTSVNGMDSTEAKAIDFNNQVLEILALSDAEKVNIIGHSHGTLYSRYAISNLGLAPFVASHTSIAGPHQGSRLADMIMQGVPGELHGLVGGAMDIIYALIMGDANPDSLANGWDVTTDIVQNHFNPNTLDDPEVYYQSWAAKAKWGAPSVLMQVPWLIMLGLEGANDGLVSVESAKWGEFRGVQKAAWYSPGCDHLNIVGMLFGITPGFDAPEFYKGIAADLKKRGH</sequence>
<evidence type="ECO:0000256" key="1">
    <source>
        <dbReference type="SAM" id="SignalP"/>
    </source>
</evidence>
<dbReference type="Proteomes" id="UP000318307">
    <property type="component" value="Unassembled WGS sequence"/>
</dbReference>
<feature type="domain" description="AB hydrolase-1" evidence="2">
    <location>
        <begin position="29"/>
        <end position="154"/>
    </location>
</feature>
<dbReference type="AlphaFoldDB" id="A0A562RN61"/>
<dbReference type="OrthoDB" id="2004167at2"/>
<evidence type="ECO:0000259" key="2">
    <source>
        <dbReference type="Pfam" id="PF00561"/>
    </source>
</evidence>
<feature type="signal peptide" evidence="1">
    <location>
        <begin position="1"/>
        <end position="23"/>
    </location>
</feature>